<dbReference type="Gene3D" id="2.170.130.10">
    <property type="entry name" value="TonB-dependent receptor, plug domain"/>
    <property type="match status" value="1"/>
</dbReference>
<dbReference type="InterPro" id="IPR010917">
    <property type="entry name" value="TonB_rcpt_CS"/>
</dbReference>
<dbReference type="InterPro" id="IPR000531">
    <property type="entry name" value="Beta-barrel_TonB"/>
</dbReference>
<dbReference type="RefSeq" id="WP_165326066.1">
    <property type="nucleotide sequence ID" value="NZ_CP049109.1"/>
</dbReference>
<dbReference type="PROSITE" id="PS01156">
    <property type="entry name" value="TONB_DEPENDENT_REC_2"/>
    <property type="match status" value="1"/>
</dbReference>
<name>A0A6G6Y289_9SPHN</name>
<gene>
    <name evidence="16" type="ORF">G5C33_04205</name>
</gene>
<evidence type="ECO:0000256" key="4">
    <source>
        <dbReference type="ARBA" id="ARBA00022692"/>
    </source>
</evidence>
<evidence type="ECO:0000256" key="5">
    <source>
        <dbReference type="ARBA" id="ARBA00022729"/>
    </source>
</evidence>
<keyword evidence="6" id="KW-0406">Ion transport</keyword>
<comment type="subcellular location">
    <subcellularLocation>
        <location evidence="1 10">Cell outer membrane</location>
        <topology evidence="1 10">Multi-pass membrane protein</topology>
    </subcellularLocation>
</comment>
<keyword evidence="5 13" id="KW-0732">Signal</keyword>
<feature type="domain" description="TonB-dependent receptor-like beta-barrel" evidence="14">
    <location>
        <begin position="246"/>
        <end position="633"/>
    </location>
</feature>
<protein>
    <submittedName>
        <fullName evidence="16">TonB-dependent receptor</fullName>
    </submittedName>
</protein>
<evidence type="ECO:0000256" key="9">
    <source>
        <dbReference type="ARBA" id="ARBA00023237"/>
    </source>
</evidence>
<evidence type="ECO:0000256" key="12">
    <source>
        <dbReference type="RuleBase" id="RU003357"/>
    </source>
</evidence>
<dbReference type="PROSITE" id="PS52016">
    <property type="entry name" value="TONB_DEPENDENT_REC_3"/>
    <property type="match status" value="1"/>
</dbReference>
<evidence type="ECO:0000256" key="6">
    <source>
        <dbReference type="ARBA" id="ARBA00023065"/>
    </source>
</evidence>
<evidence type="ECO:0000259" key="15">
    <source>
        <dbReference type="Pfam" id="PF07715"/>
    </source>
</evidence>
<feature type="short sequence motif" description="TonB C-terminal box" evidence="11">
    <location>
        <begin position="642"/>
        <end position="659"/>
    </location>
</feature>
<dbReference type="InterPro" id="IPR036942">
    <property type="entry name" value="Beta-barrel_TonB_sf"/>
</dbReference>
<evidence type="ECO:0000259" key="14">
    <source>
        <dbReference type="Pfam" id="PF00593"/>
    </source>
</evidence>
<dbReference type="GO" id="GO:0015889">
    <property type="term" value="P:cobalamin transport"/>
    <property type="evidence" value="ECO:0007669"/>
    <property type="project" value="TreeGrafter"/>
</dbReference>
<evidence type="ECO:0000256" key="11">
    <source>
        <dbReference type="PROSITE-ProRule" id="PRU10144"/>
    </source>
</evidence>
<dbReference type="AlphaFoldDB" id="A0A6G6Y289"/>
<keyword evidence="9 10" id="KW-0998">Cell outer membrane</keyword>
<evidence type="ECO:0000256" key="1">
    <source>
        <dbReference type="ARBA" id="ARBA00004571"/>
    </source>
</evidence>
<dbReference type="GO" id="GO:0006811">
    <property type="term" value="P:monoatomic ion transport"/>
    <property type="evidence" value="ECO:0007669"/>
    <property type="project" value="UniProtKB-KW"/>
</dbReference>
<evidence type="ECO:0000256" key="3">
    <source>
        <dbReference type="ARBA" id="ARBA00022452"/>
    </source>
</evidence>
<evidence type="ECO:0000256" key="10">
    <source>
        <dbReference type="PROSITE-ProRule" id="PRU01360"/>
    </source>
</evidence>
<dbReference type="EMBL" id="CP049109">
    <property type="protein sequence ID" value="QIG79064.1"/>
    <property type="molecule type" value="Genomic_DNA"/>
</dbReference>
<evidence type="ECO:0000313" key="17">
    <source>
        <dbReference type="Proteomes" id="UP000501568"/>
    </source>
</evidence>
<evidence type="ECO:0000256" key="2">
    <source>
        <dbReference type="ARBA" id="ARBA00022448"/>
    </source>
</evidence>
<dbReference type="Pfam" id="PF00593">
    <property type="entry name" value="TonB_dep_Rec_b-barrel"/>
    <property type="match status" value="1"/>
</dbReference>
<feature type="domain" description="TonB-dependent receptor plug" evidence="15">
    <location>
        <begin position="62"/>
        <end position="168"/>
    </location>
</feature>
<dbReference type="InterPro" id="IPR037066">
    <property type="entry name" value="Plug_dom_sf"/>
</dbReference>
<reference evidence="16 17" key="1">
    <citation type="submission" date="2020-02" db="EMBL/GenBank/DDBJ databases">
        <authorList>
            <person name="Zheng R.K."/>
            <person name="Sun C.M."/>
        </authorList>
    </citation>
    <scope>NUCLEOTIDE SEQUENCE [LARGE SCALE GENOMIC DNA]</scope>
    <source>
        <strain evidence="17">zrk23</strain>
    </source>
</reference>
<dbReference type="PROSITE" id="PS51257">
    <property type="entry name" value="PROKAR_LIPOPROTEIN"/>
    <property type="match status" value="1"/>
</dbReference>
<keyword evidence="7 12" id="KW-0798">TonB box</keyword>
<dbReference type="InterPro" id="IPR012910">
    <property type="entry name" value="Plug_dom"/>
</dbReference>
<dbReference type="CDD" id="cd01347">
    <property type="entry name" value="ligand_gated_channel"/>
    <property type="match status" value="1"/>
</dbReference>
<evidence type="ECO:0000313" key="16">
    <source>
        <dbReference type="EMBL" id="QIG79064.1"/>
    </source>
</evidence>
<dbReference type="InterPro" id="IPR039426">
    <property type="entry name" value="TonB-dep_rcpt-like"/>
</dbReference>
<dbReference type="Gene3D" id="2.40.170.20">
    <property type="entry name" value="TonB-dependent receptor, beta-barrel domain"/>
    <property type="match status" value="1"/>
</dbReference>
<proteinExistence type="inferred from homology"/>
<evidence type="ECO:0000256" key="7">
    <source>
        <dbReference type="ARBA" id="ARBA00023077"/>
    </source>
</evidence>
<feature type="chain" id="PRO_5026354493" evidence="13">
    <location>
        <begin position="29"/>
        <end position="659"/>
    </location>
</feature>
<keyword evidence="4 10" id="KW-0812">Transmembrane</keyword>
<keyword evidence="2 10" id="KW-0813">Transport</keyword>
<dbReference type="KEGG" id="spzr:G5C33_04205"/>
<dbReference type="PANTHER" id="PTHR30069">
    <property type="entry name" value="TONB-DEPENDENT OUTER MEMBRANE RECEPTOR"/>
    <property type="match status" value="1"/>
</dbReference>
<evidence type="ECO:0000256" key="8">
    <source>
        <dbReference type="ARBA" id="ARBA00023136"/>
    </source>
</evidence>
<organism evidence="16 17">
    <name type="scientific">Stakelama tenebrarum</name>
    <dbReference type="NCBI Taxonomy" id="2711215"/>
    <lineage>
        <taxon>Bacteria</taxon>
        <taxon>Pseudomonadati</taxon>
        <taxon>Pseudomonadota</taxon>
        <taxon>Alphaproteobacteria</taxon>
        <taxon>Sphingomonadales</taxon>
        <taxon>Sphingomonadaceae</taxon>
        <taxon>Stakelama</taxon>
    </lineage>
</organism>
<keyword evidence="3 10" id="KW-1134">Transmembrane beta strand</keyword>
<sequence length="659" mass="71041">MPNYRFRHICSASALALAATLSCAPAFAQDSGRGDDAAHGADAAEDAEIIVTALRQPVAVDRVASSVTILDEAEIEREQPIAISDALVRTPGISMTRNGGYGAATSLKIRGASTEQTVLVIDGMRLSDPASTGGGYNFANLLTGDAARIEILRGPQSILWGSDAIGGVVNIVTRRPEKALEGDFDIEAGSRETVNARAGIGGSSNLVDWRLAASRFTTEGISAKAEGTEKDGYRRSGASGSIDVHLAENITLDLRGYYADARNEFDGSAGDTPAYGETEEYTVYAGLRFDLLGGRFTNRVAILDSATDRQNYDPSRAVRSLSFDAKGDTRRYEYQGRLTLRPGWDISFGAEREEQDIESGSPGDNAQPYPIIDNDAAINSLYAQLRVTPVKPLTLSAGARYDDHSRFGDNVVFSAGAVFAPWDGNTVLRASYDEGFKAPSLYQLFSQYGSAALQPEKADGWEAGIEQALLDRRVRLSATYFERNTDNLIDFAYCPSTTPLPAECFIPGTATERFGYYANVNQSRARGIELSGAARFGGVFVSGNYSWIESEDASGGATDGMQLARVPKHLANARIGYETGFGLSVDVAVRYSGESFDRLSSTAAVLDDYWLTDIRAEYDITPEFSLYGRVENVFDEDYETAGGYGTLGRSVYLGIRGSF</sequence>
<dbReference type="PANTHER" id="PTHR30069:SF53">
    <property type="entry name" value="COLICIN I RECEPTOR-RELATED"/>
    <property type="match status" value="1"/>
</dbReference>
<dbReference type="Pfam" id="PF07715">
    <property type="entry name" value="Plug"/>
    <property type="match status" value="1"/>
</dbReference>
<dbReference type="SUPFAM" id="SSF56935">
    <property type="entry name" value="Porins"/>
    <property type="match status" value="1"/>
</dbReference>
<feature type="signal peptide" evidence="13">
    <location>
        <begin position="1"/>
        <end position="28"/>
    </location>
</feature>
<evidence type="ECO:0000256" key="13">
    <source>
        <dbReference type="SAM" id="SignalP"/>
    </source>
</evidence>
<dbReference type="GO" id="GO:0009279">
    <property type="term" value="C:cell outer membrane"/>
    <property type="evidence" value="ECO:0007669"/>
    <property type="project" value="UniProtKB-SubCell"/>
</dbReference>
<comment type="similarity">
    <text evidence="10 12">Belongs to the TonB-dependent receptor family.</text>
</comment>
<accession>A0A6G6Y289</accession>
<keyword evidence="17" id="KW-1185">Reference proteome</keyword>
<keyword evidence="8 10" id="KW-0472">Membrane</keyword>
<keyword evidence="16" id="KW-0675">Receptor</keyword>
<dbReference type="Proteomes" id="UP000501568">
    <property type="component" value="Chromosome"/>
</dbReference>